<sequence length="155" mass="17583">MGRGGAWRWRRLWGGDQPRPLWEELDNRLEVGWGSTGSNSKALYFPSVSWFLAVLNRFSNISIWRSSDGDCSLITGGAYAPNHKYQQQLCHVRIESSTPKLKGLFFKVLSMEASSNLPGISAKGPNCLHLSRNKYAKRYNHILRVGHESSCWIDN</sequence>
<accession>A0A5J9VTG3</accession>
<proteinExistence type="predicted"/>
<comment type="caution">
    <text evidence="1">The sequence shown here is derived from an EMBL/GenBank/DDBJ whole genome shotgun (WGS) entry which is preliminary data.</text>
</comment>
<keyword evidence="2" id="KW-1185">Reference proteome</keyword>
<feature type="non-terminal residue" evidence="1">
    <location>
        <position position="1"/>
    </location>
</feature>
<dbReference type="Gramene" id="TVU38714">
    <property type="protein sequence ID" value="TVU38714"/>
    <property type="gene ID" value="EJB05_12098"/>
</dbReference>
<dbReference type="EMBL" id="RWGY01000007">
    <property type="protein sequence ID" value="TVU38714.1"/>
    <property type="molecule type" value="Genomic_DNA"/>
</dbReference>
<evidence type="ECO:0000313" key="2">
    <source>
        <dbReference type="Proteomes" id="UP000324897"/>
    </source>
</evidence>
<dbReference type="Proteomes" id="UP000324897">
    <property type="component" value="Chromosome 4"/>
</dbReference>
<reference evidence="1 2" key="1">
    <citation type="journal article" date="2019" name="Sci. Rep.">
        <title>A high-quality genome of Eragrostis curvula grass provides insights into Poaceae evolution and supports new strategies to enhance forage quality.</title>
        <authorList>
            <person name="Carballo J."/>
            <person name="Santos B.A.C.M."/>
            <person name="Zappacosta D."/>
            <person name="Garbus I."/>
            <person name="Selva J.P."/>
            <person name="Gallo C.A."/>
            <person name="Diaz A."/>
            <person name="Albertini E."/>
            <person name="Caccamo M."/>
            <person name="Echenique V."/>
        </authorList>
    </citation>
    <scope>NUCLEOTIDE SEQUENCE [LARGE SCALE GENOMIC DNA]</scope>
    <source>
        <strain evidence="2">cv. Victoria</strain>
        <tissue evidence="1">Leaf</tissue>
    </source>
</reference>
<name>A0A5J9VTG3_9POAL</name>
<dbReference type="AlphaFoldDB" id="A0A5J9VTG3"/>
<evidence type="ECO:0000313" key="1">
    <source>
        <dbReference type="EMBL" id="TVU38714.1"/>
    </source>
</evidence>
<organism evidence="1 2">
    <name type="scientific">Eragrostis curvula</name>
    <name type="common">weeping love grass</name>
    <dbReference type="NCBI Taxonomy" id="38414"/>
    <lineage>
        <taxon>Eukaryota</taxon>
        <taxon>Viridiplantae</taxon>
        <taxon>Streptophyta</taxon>
        <taxon>Embryophyta</taxon>
        <taxon>Tracheophyta</taxon>
        <taxon>Spermatophyta</taxon>
        <taxon>Magnoliopsida</taxon>
        <taxon>Liliopsida</taxon>
        <taxon>Poales</taxon>
        <taxon>Poaceae</taxon>
        <taxon>PACMAD clade</taxon>
        <taxon>Chloridoideae</taxon>
        <taxon>Eragrostideae</taxon>
        <taxon>Eragrostidinae</taxon>
        <taxon>Eragrostis</taxon>
    </lineage>
</organism>
<gene>
    <name evidence="1" type="ORF">EJB05_12098</name>
</gene>
<protein>
    <submittedName>
        <fullName evidence="1">Uncharacterized protein</fullName>
    </submittedName>
</protein>